<keyword evidence="3" id="KW-1185">Reference proteome</keyword>
<dbReference type="SUPFAM" id="SSF53335">
    <property type="entry name" value="S-adenosyl-L-methionine-dependent methyltransferases"/>
    <property type="match status" value="1"/>
</dbReference>
<dbReference type="Gene3D" id="1.10.10.10">
    <property type="entry name" value="Winged helix-like DNA-binding domain superfamily/Winged helix DNA-binding domain"/>
    <property type="match status" value="1"/>
</dbReference>
<evidence type="ECO:0000259" key="1">
    <source>
        <dbReference type="PROSITE" id="PS50987"/>
    </source>
</evidence>
<dbReference type="EMBL" id="CP018154">
    <property type="protein sequence ID" value="APG63502.1"/>
    <property type="molecule type" value="Genomic_DNA"/>
</dbReference>
<organism evidence="2 3">
    <name type="scientific">Sphingorhabdus lutea</name>
    <dbReference type="NCBI Taxonomy" id="1913578"/>
    <lineage>
        <taxon>Bacteria</taxon>
        <taxon>Pseudomonadati</taxon>
        <taxon>Pseudomonadota</taxon>
        <taxon>Alphaproteobacteria</taxon>
        <taxon>Sphingomonadales</taxon>
        <taxon>Sphingomonadaceae</taxon>
        <taxon>Sphingorhabdus</taxon>
    </lineage>
</organism>
<dbReference type="OrthoDB" id="9789575at2"/>
<dbReference type="InterPro" id="IPR050508">
    <property type="entry name" value="Methyltransf_Superfamily"/>
</dbReference>
<sequence>MQDLLTIFRALADPTRLRIALLVHVMELSVGELVLILEQSQPRVSRHIKILVDANLIDRRKEGSWVFLRAGDASYMRLFQRLLQGRNISEDPDISSDIEKLQQIKQTRAMMAEKYFADHASKWDHIRSMHVAEAEVEQAMAQALATRPMGRVLDIGTGTGRMVEIFLDAAEHMTALDNSPEMLRVARAKIWDNHDEKPPIERLDMMLGDFNALPLDNQSYDTVLLHQVLHYAGDPAHVIREAARVLAPAGRLMIVDFAPHDREELRTVHAHERLGFADSTIMAAFETAGLRMAHNRQLDGGELTVKIWLGQKSERRSLNIITDPVADNISTMIHHKDN</sequence>
<dbReference type="RefSeq" id="WP_072560194.1">
    <property type="nucleotide sequence ID" value="NZ_CP018154.1"/>
</dbReference>
<dbReference type="NCBIfam" id="NF033788">
    <property type="entry name" value="HTH_metalloreg"/>
    <property type="match status" value="1"/>
</dbReference>
<dbReference type="InterPro" id="IPR029063">
    <property type="entry name" value="SAM-dependent_MTases_sf"/>
</dbReference>
<evidence type="ECO:0000313" key="3">
    <source>
        <dbReference type="Proteomes" id="UP000242561"/>
    </source>
</evidence>
<dbReference type="GO" id="GO:0003700">
    <property type="term" value="F:DNA-binding transcription factor activity"/>
    <property type="evidence" value="ECO:0007669"/>
    <property type="project" value="InterPro"/>
</dbReference>
<dbReference type="Gene3D" id="3.40.50.150">
    <property type="entry name" value="Vaccinia Virus protein VP39"/>
    <property type="match status" value="1"/>
</dbReference>
<dbReference type="InterPro" id="IPR011991">
    <property type="entry name" value="ArsR-like_HTH"/>
</dbReference>
<protein>
    <recommendedName>
        <fullName evidence="1">HTH arsR-type domain-containing protein</fullName>
    </recommendedName>
</protein>
<dbReference type="Pfam" id="PF01022">
    <property type="entry name" value="HTH_5"/>
    <property type="match status" value="1"/>
</dbReference>
<dbReference type="InterPro" id="IPR036390">
    <property type="entry name" value="WH_DNA-bd_sf"/>
</dbReference>
<dbReference type="SMART" id="SM00418">
    <property type="entry name" value="HTH_ARSR"/>
    <property type="match status" value="1"/>
</dbReference>
<dbReference type="PANTHER" id="PTHR42912:SF93">
    <property type="entry name" value="N6-ADENOSINE-METHYLTRANSFERASE TMT1A"/>
    <property type="match status" value="1"/>
</dbReference>
<dbReference type="AlphaFoldDB" id="A0A1L3JEE3"/>
<evidence type="ECO:0000313" key="2">
    <source>
        <dbReference type="EMBL" id="APG63502.1"/>
    </source>
</evidence>
<dbReference type="PANTHER" id="PTHR42912">
    <property type="entry name" value="METHYLTRANSFERASE"/>
    <property type="match status" value="1"/>
</dbReference>
<dbReference type="Pfam" id="PF08241">
    <property type="entry name" value="Methyltransf_11"/>
    <property type="match status" value="1"/>
</dbReference>
<dbReference type="STRING" id="1913578.LPB140_02570"/>
<dbReference type="PROSITE" id="PS50987">
    <property type="entry name" value="HTH_ARSR_2"/>
    <property type="match status" value="1"/>
</dbReference>
<accession>A0A1L3JEE3</accession>
<dbReference type="InterPro" id="IPR036388">
    <property type="entry name" value="WH-like_DNA-bd_sf"/>
</dbReference>
<proteinExistence type="predicted"/>
<dbReference type="PRINTS" id="PR00778">
    <property type="entry name" value="HTHARSR"/>
</dbReference>
<gene>
    <name evidence="2" type="ORF">LPB140_02570</name>
</gene>
<name>A0A1L3JEE3_9SPHN</name>
<dbReference type="CDD" id="cd00090">
    <property type="entry name" value="HTH_ARSR"/>
    <property type="match status" value="1"/>
</dbReference>
<dbReference type="SUPFAM" id="SSF46785">
    <property type="entry name" value="Winged helix' DNA-binding domain"/>
    <property type="match status" value="1"/>
</dbReference>
<dbReference type="KEGG" id="sphl:LPB140_02570"/>
<dbReference type="CDD" id="cd02440">
    <property type="entry name" value="AdoMet_MTases"/>
    <property type="match status" value="1"/>
</dbReference>
<feature type="domain" description="HTH arsR-type" evidence="1">
    <location>
        <begin position="1"/>
        <end position="90"/>
    </location>
</feature>
<reference evidence="2 3" key="1">
    <citation type="submission" date="2016-11" db="EMBL/GenBank/DDBJ databases">
        <title>Sphingorhabdus sp. LPB0140, isolated from marine environment.</title>
        <authorList>
            <person name="Kim E."/>
            <person name="Yi H."/>
        </authorList>
    </citation>
    <scope>NUCLEOTIDE SEQUENCE [LARGE SCALE GENOMIC DNA]</scope>
    <source>
        <strain evidence="2 3">LPB0140</strain>
    </source>
</reference>
<dbReference type="Proteomes" id="UP000242561">
    <property type="component" value="Chromosome"/>
</dbReference>
<dbReference type="InterPro" id="IPR001845">
    <property type="entry name" value="HTH_ArsR_DNA-bd_dom"/>
</dbReference>
<dbReference type="InterPro" id="IPR013216">
    <property type="entry name" value="Methyltransf_11"/>
</dbReference>
<dbReference type="GO" id="GO:0008757">
    <property type="term" value="F:S-adenosylmethionine-dependent methyltransferase activity"/>
    <property type="evidence" value="ECO:0007669"/>
    <property type="project" value="InterPro"/>
</dbReference>